<accession>A0A814LEJ8</accession>
<comment type="caution">
    <text evidence="1">The sequence shown here is derived from an EMBL/GenBank/DDBJ whole genome shotgun (WGS) entry which is preliminary data.</text>
</comment>
<protein>
    <submittedName>
        <fullName evidence="1">Uncharacterized protein</fullName>
    </submittedName>
</protein>
<evidence type="ECO:0000313" key="1">
    <source>
        <dbReference type="EMBL" id="CAF1062256.1"/>
    </source>
</evidence>
<reference evidence="1" key="1">
    <citation type="submission" date="2021-02" db="EMBL/GenBank/DDBJ databases">
        <authorList>
            <person name="Nowell W R."/>
        </authorList>
    </citation>
    <scope>NUCLEOTIDE SEQUENCE</scope>
</reference>
<dbReference type="OrthoDB" id="445341at2759"/>
<dbReference type="Proteomes" id="UP000663891">
    <property type="component" value="Unassembled WGS sequence"/>
</dbReference>
<proteinExistence type="predicted"/>
<evidence type="ECO:0000313" key="2">
    <source>
        <dbReference type="Proteomes" id="UP000663891"/>
    </source>
</evidence>
<dbReference type="EMBL" id="CAJNON010000169">
    <property type="protein sequence ID" value="CAF1062256.1"/>
    <property type="molecule type" value="Genomic_DNA"/>
</dbReference>
<name>A0A814LEJ8_9BILA</name>
<dbReference type="AlphaFoldDB" id="A0A814LEJ8"/>
<sequence>MATNIPSWAENAAVYGSNDSFLLLDIFPNDVVDDLFYKLKDEVKWSTMRQKGKRVPRDISIQGTITIEDGANS</sequence>
<gene>
    <name evidence="1" type="ORF">VCS650_LOCUS18012</name>
</gene>
<organism evidence="1 2">
    <name type="scientific">Adineta steineri</name>
    <dbReference type="NCBI Taxonomy" id="433720"/>
    <lineage>
        <taxon>Eukaryota</taxon>
        <taxon>Metazoa</taxon>
        <taxon>Spiralia</taxon>
        <taxon>Gnathifera</taxon>
        <taxon>Rotifera</taxon>
        <taxon>Eurotatoria</taxon>
        <taxon>Bdelloidea</taxon>
        <taxon>Adinetida</taxon>
        <taxon>Adinetidae</taxon>
        <taxon>Adineta</taxon>
    </lineage>
</organism>